<dbReference type="Proteomes" id="UP000694408">
    <property type="component" value="Unplaced"/>
</dbReference>
<feature type="region of interest" description="Disordered" evidence="1">
    <location>
        <begin position="667"/>
        <end position="815"/>
    </location>
</feature>
<feature type="compositionally biased region" description="Polar residues" evidence="1">
    <location>
        <begin position="1206"/>
        <end position="1216"/>
    </location>
</feature>
<feature type="domain" description="DUF4585" evidence="2">
    <location>
        <begin position="1228"/>
        <end position="1299"/>
    </location>
</feature>
<feature type="compositionally biased region" description="Low complexity" evidence="1">
    <location>
        <begin position="691"/>
        <end position="705"/>
    </location>
</feature>
<feature type="region of interest" description="Disordered" evidence="1">
    <location>
        <begin position="431"/>
        <end position="453"/>
    </location>
</feature>
<name>A0A8C5JTK7_JUNHY</name>
<evidence type="ECO:0000259" key="2">
    <source>
        <dbReference type="Pfam" id="PF15232"/>
    </source>
</evidence>
<feature type="region of interest" description="Disordered" evidence="1">
    <location>
        <begin position="493"/>
        <end position="523"/>
    </location>
</feature>
<feature type="region of interest" description="Disordered" evidence="1">
    <location>
        <begin position="376"/>
        <end position="406"/>
    </location>
</feature>
<feature type="region of interest" description="Disordered" evidence="1">
    <location>
        <begin position="618"/>
        <end position="644"/>
    </location>
</feature>
<keyword evidence="4" id="KW-1185">Reference proteome</keyword>
<dbReference type="PANTHER" id="PTHR33775">
    <property type="entry name" value="CARDIAC-ENRICHED FHL2-INTERACTING PROTEIN-RELATED"/>
    <property type="match status" value="1"/>
</dbReference>
<feature type="region of interest" description="Disordered" evidence="1">
    <location>
        <begin position="1315"/>
        <end position="1357"/>
    </location>
</feature>
<reference evidence="3" key="2">
    <citation type="submission" date="2025-09" db="UniProtKB">
        <authorList>
            <consortium name="Ensembl"/>
        </authorList>
    </citation>
    <scope>IDENTIFICATION</scope>
</reference>
<feature type="compositionally biased region" description="Basic and acidic residues" evidence="1">
    <location>
        <begin position="769"/>
        <end position="783"/>
    </location>
</feature>
<feature type="compositionally biased region" description="Basic and acidic residues" evidence="1">
    <location>
        <begin position="211"/>
        <end position="221"/>
    </location>
</feature>
<dbReference type="PANTHER" id="PTHR33775:SF2">
    <property type="entry name" value="CARDIAC-ENRICHED FHL2-INTERACTING PROTEIN"/>
    <property type="match status" value="1"/>
</dbReference>
<sequence>MQGNKKHTEGHSDSSSIGSLLDDADREVSSLTARAFKSLCVAELEDPYNEPELSISPDFALQLSAKFHSGTLNHDIKKSNVCDKLTARNNEHTIWASTFQQLPKCASEEKRIAKNNTFATERKLSLPVPGSRNNKHVSKVSSLIKTFDKTADQGSGSSLITNKQPIKNSFQKYKINQGIDTASWDDADILSIHKELSEFSEASQGSHCLSGKHEPQRRPNKIDLSYGDSDGYYPVLIEMSKVAKSNFSHSSKKALKNRNLKVSEPAKKGSFLHSENSAFESWNVHHKKMTEKEEFVDIKMEKEGHAYPEESPFVKGSRTGDHKLSPATTTVAKKKDFQMKPTLQEASFSLRVVPQGPHPLETKFPVEKVADSHRTSLSEKATGADPGLRVSPLAKQANSPGSISPSFNISELLTPVIPPKQDMDTAERELIPLTPPPTESTASRDPEESTVDDYRSWDNCRLTASSLLFNLKDVRKRVKSIYTPSPLLRALEEKNKTRENMQESTKMDASFSTSHDESEKNITEKDELSDIAYVLSSNAHENDNKTDLTGHFRGNYLTLSSPQTTEELPFYQTGESMKQDNSKHQDLVKNTEVNENFPSFRHESNELDLGKHQQYTAQRPFSRDNVDTKAGQPMQNHNVQGEENERQAAIQNENFAFKTLLKQLSPEEDEPYSGAQTNIVVPGHEARGKRSTSSSEQSFVSTVEQPLQEEPFLPSQRTDSETGSGSKKRHKERGKEVGEDELQYYACISPGTGAAEKREGSVTGNEQRSLMKEKIGREKREEADSTNSASDSIRDMSIPRSEEPQTPSSSSSTKPSLFLIKDNTFRSPQVIRAVKLPLLRSFSLDDSVSSSYREMERKFMSPAVYSKRHRNMLHAQEVGWWASRHRGQQNVTDGATDREKEASESGSTSVTVDPTLLENTESFSFGKLTEEDEKIYVLLNKFGKMDEESVCRGEKKPTKARHSLEQPMTGLENDQAQNNSYAAERKKNYFKNHHLSNRKGGSCAKKIITRQTISPVTGSILEDHTCSSVSNDTLEDILHPEDAPLLDNLSCPAVRSPRSGNTMYSLAASSLSDKPTISGLRETGDVTNPALLNMALERQAYMPAEEIINSAQRNLLLDVTGEDGRQEPRGLGGRPAGKPPTVPPKTEKALRRAKKLANKRKKVQEQQKNHQTEQAYSLGRRSTHSGETIASASPLVYSPLHPPLHSTFTPTETTPGKSRLAPAANSSPSSTQRKLLQDPDSGQYYVVDLPAEVNVKTFYDPETGKYVQVSVPSLEQNLYQSTSSEMKNSPYASYPRVLPLPASSVAVLKSPSQLSEPAWSVPAAPEPAELPEDGQQDYRYSESVDTESDVSPTQNTSIVTLTNLDDFAAEGVS</sequence>
<evidence type="ECO:0000313" key="3">
    <source>
        <dbReference type="Ensembl" id="ENSJHYP00000024087.1"/>
    </source>
</evidence>
<accession>A0A8C5JTK7</accession>
<feature type="compositionally biased region" description="Polar residues" evidence="1">
    <location>
        <begin position="396"/>
        <end position="406"/>
    </location>
</feature>
<protein>
    <submittedName>
        <fullName evidence="3">Chromosome 10 open reading frame 71</fullName>
    </submittedName>
</protein>
<proteinExistence type="predicted"/>
<reference evidence="3" key="1">
    <citation type="submission" date="2025-08" db="UniProtKB">
        <authorList>
            <consortium name="Ensembl"/>
        </authorList>
    </citation>
    <scope>IDENTIFICATION</scope>
</reference>
<dbReference type="Pfam" id="PF15232">
    <property type="entry name" value="DUF4585"/>
    <property type="match status" value="1"/>
</dbReference>
<feature type="region of interest" description="Disordered" evidence="1">
    <location>
        <begin position="889"/>
        <end position="912"/>
    </location>
</feature>
<dbReference type="Ensembl" id="ENSJHYT00000029039.1">
    <property type="protein sequence ID" value="ENSJHYP00000024087.1"/>
    <property type="gene ID" value="ENSJHYG00000018102.1"/>
</dbReference>
<dbReference type="InterPro" id="IPR052303">
    <property type="entry name" value="CEFIP"/>
</dbReference>
<evidence type="ECO:0000256" key="1">
    <source>
        <dbReference type="SAM" id="MobiDB-lite"/>
    </source>
</evidence>
<feature type="compositionally biased region" description="Polar residues" evidence="1">
    <location>
        <begin position="1224"/>
        <end position="1234"/>
    </location>
</feature>
<feature type="compositionally biased region" description="Basic and acidic residues" evidence="1">
    <location>
        <begin position="442"/>
        <end position="453"/>
    </location>
</feature>
<dbReference type="GO" id="GO:0030018">
    <property type="term" value="C:Z disc"/>
    <property type="evidence" value="ECO:0007669"/>
    <property type="project" value="TreeGrafter"/>
</dbReference>
<dbReference type="InterPro" id="IPR027838">
    <property type="entry name" value="DUF4585"/>
</dbReference>
<feature type="compositionally biased region" description="Basic and acidic residues" evidence="1">
    <location>
        <begin position="514"/>
        <end position="523"/>
    </location>
</feature>
<feature type="region of interest" description="Disordered" evidence="1">
    <location>
        <begin position="1122"/>
        <end position="1240"/>
    </location>
</feature>
<feature type="region of interest" description="Disordered" evidence="1">
    <location>
        <begin position="203"/>
        <end position="223"/>
    </location>
</feature>
<dbReference type="OMA" id="HYSPPFN"/>
<dbReference type="GO" id="GO:0070886">
    <property type="term" value="P:positive regulation of calcineurin-NFAT signaling cascade"/>
    <property type="evidence" value="ECO:0007669"/>
    <property type="project" value="TreeGrafter"/>
</dbReference>
<feature type="compositionally biased region" description="Low complexity" evidence="1">
    <location>
        <begin position="804"/>
        <end position="815"/>
    </location>
</feature>
<feature type="compositionally biased region" description="Polar residues" evidence="1">
    <location>
        <begin position="715"/>
        <end position="725"/>
    </location>
</feature>
<feature type="compositionally biased region" description="Basic residues" evidence="1">
    <location>
        <begin position="1151"/>
        <end position="1162"/>
    </location>
</feature>
<organism evidence="3 4">
    <name type="scientific">Junco hyemalis</name>
    <name type="common">Dark-eyed junco</name>
    <dbReference type="NCBI Taxonomy" id="40217"/>
    <lineage>
        <taxon>Eukaryota</taxon>
        <taxon>Metazoa</taxon>
        <taxon>Chordata</taxon>
        <taxon>Craniata</taxon>
        <taxon>Vertebrata</taxon>
        <taxon>Euteleostomi</taxon>
        <taxon>Archelosauria</taxon>
        <taxon>Archosauria</taxon>
        <taxon>Dinosauria</taxon>
        <taxon>Saurischia</taxon>
        <taxon>Theropoda</taxon>
        <taxon>Coelurosauria</taxon>
        <taxon>Aves</taxon>
        <taxon>Neognathae</taxon>
        <taxon>Neoaves</taxon>
        <taxon>Telluraves</taxon>
        <taxon>Australaves</taxon>
        <taxon>Passeriformes</taxon>
        <taxon>Passerellidae</taxon>
        <taxon>Junco</taxon>
    </lineage>
</organism>
<evidence type="ECO:0000313" key="4">
    <source>
        <dbReference type="Proteomes" id="UP000694408"/>
    </source>
</evidence>